<dbReference type="NCBIfam" id="TIGR01780">
    <property type="entry name" value="SSADH"/>
    <property type="match status" value="1"/>
</dbReference>
<evidence type="ECO:0000256" key="5">
    <source>
        <dbReference type="RuleBase" id="RU003345"/>
    </source>
</evidence>
<keyword evidence="9" id="KW-1185">Reference proteome</keyword>
<dbReference type="InterPro" id="IPR050740">
    <property type="entry name" value="Aldehyde_DH_Superfamily"/>
</dbReference>
<dbReference type="InterPro" id="IPR016160">
    <property type="entry name" value="Ald_DH_CS_CYS"/>
</dbReference>
<evidence type="ECO:0000256" key="4">
    <source>
        <dbReference type="PROSITE-ProRule" id="PRU10007"/>
    </source>
</evidence>
<reference evidence="8 9" key="2">
    <citation type="submission" date="2019-11" db="EMBL/GenBank/DDBJ databases">
        <authorList>
            <person name="Lu H."/>
        </authorList>
    </citation>
    <scope>NUCLEOTIDE SEQUENCE [LARGE SCALE GENOMIC DNA]</scope>
    <source>
        <strain evidence="8 9">FIM1</strain>
    </source>
</reference>
<comment type="catalytic activity">
    <reaction evidence="6">
        <text>succinate semialdehyde + NADP(+) + H2O = succinate + NADPH + 2 H(+)</text>
        <dbReference type="Rhea" id="RHEA:13213"/>
        <dbReference type="ChEBI" id="CHEBI:15377"/>
        <dbReference type="ChEBI" id="CHEBI:15378"/>
        <dbReference type="ChEBI" id="CHEBI:30031"/>
        <dbReference type="ChEBI" id="CHEBI:57706"/>
        <dbReference type="ChEBI" id="CHEBI:57783"/>
        <dbReference type="ChEBI" id="CHEBI:58349"/>
        <dbReference type="EC" id="1.2.1.16"/>
    </reaction>
</comment>
<evidence type="ECO:0000259" key="7">
    <source>
        <dbReference type="Pfam" id="PF00171"/>
    </source>
</evidence>
<dbReference type="Gene3D" id="3.40.605.10">
    <property type="entry name" value="Aldehyde Dehydrogenase, Chain A, domain 1"/>
    <property type="match status" value="1"/>
</dbReference>
<dbReference type="Proteomes" id="UP000422736">
    <property type="component" value="Chromosome 3"/>
</dbReference>
<dbReference type="CDD" id="cd07103">
    <property type="entry name" value="ALDH_F5_SSADH_GabD"/>
    <property type="match status" value="1"/>
</dbReference>
<keyword evidence="3 5" id="KW-0560">Oxidoreductase</keyword>
<dbReference type="InterPro" id="IPR016161">
    <property type="entry name" value="Ald_DH/histidinol_DH"/>
</dbReference>
<evidence type="ECO:0000256" key="3">
    <source>
        <dbReference type="ARBA" id="ARBA00023002"/>
    </source>
</evidence>
<dbReference type="InterPro" id="IPR010102">
    <property type="entry name" value="Succ_semiAld_DH"/>
</dbReference>
<dbReference type="InterPro" id="IPR016162">
    <property type="entry name" value="Ald_DH_N"/>
</dbReference>
<feature type="active site" evidence="4">
    <location>
        <position position="278"/>
    </location>
</feature>
<organism evidence="8 9">
    <name type="scientific">Kluyveromyces marxianus</name>
    <name type="common">Yeast</name>
    <name type="synonym">Candida kefyr</name>
    <dbReference type="NCBI Taxonomy" id="4911"/>
    <lineage>
        <taxon>Eukaryota</taxon>
        <taxon>Fungi</taxon>
        <taxon>Dikarya</taxon>
        <taxon>Ascomycota</taxon>
        <taxon>Saccharomycotina</taxon>
        <taxon>Saccharomycetes</taxon>
        <taxon>Saccharomycetales</taxon>
        <taxon>Saccharomycetaceae</taxon>
        <taxon>Kluyveromyces</taxon>
    </lineage>
</organism>
<reference evidence="8 9" key="1">
    <citation type="submission" date="2016-03" db="EMBL/GenBank/DDBJ databases">
        <title>How can Kluyveromyces marxianus grow so fast - potential evolutionary course in Saccharomyces Complex revealed by comparative genomics.</title>
        <authorList>
            <person name="Mo W."/>
            <person name="Lu W."/>
            <person name="Yang X."/>
            <person name="Qi J."/>
            <person name="Lv H."/>
        </authorList>
    </citation>
    <scope>NUCLEOTIDE SEQUENCE [LARGE SCALE GENOMIC DNA]</scope>
    <source>
        <strain evidence="8 9">FIM1</strain>
    </source>
</reference>
<dbReference type="SUPFAM" id="SSF53720">
    <property type="entry name" value="ALDH-like"/>
    <property type="match status" value="1"/>
</dbReference>
<evidence type="ECO:0000256" key="2">
    <source>
        <dbReference type="ARBA" id="ARBA00009986"/>
    </source>
</evidence>
<protein>
    <recommendedName>
        <fullName evidence="6">Succinate-semialdehyde dehydrogenase</fullName>
        <ecNumber evidence="6">1.2.1.16</ecNumber>
    </recommendedName>
</protein>
<comment type="catalytic activity">
    <reaction evidence="6">
        <text>succinate semialdehyde + NAD(+) + H2O = succinate + NADH + 2 H(+)</text>
        <dbReference type="Rhea" id="RHEA:13217"/>
        <dbReference type="ChEBI" id="CHEBI:15377"/>
        <dbReference type="ChEBI" id="CHEBI:15378"/>
        <dbReference type="ChEBI" id="CHEBI:30031"/>
        <dbReference type="ChEBI" id="CHEBI:57540"/>
        <dbReference type="ChEBI" id="CHEBI:57706"/>
        <dbReference type="ChEBI" id="CHEBI:57945"/>
        <dbReference type="EC" id="1.2.1.16"/>
    </reaction>
</comment>
<dbReference type="Pfam" id="PF00171">
    <property type="entry name" value="Aldedh"/>
    <property type="match status" value="1"/>
</dbReference>
<evidence type="ECO:0000313" key="8">
    <source>
        <dbReference type="EMBL" id="QGN15147.1"/>
    </source>
</evidence>
<dbReference type="PROSITE" id="PS00070">
    <property type="entry name" value="ALDEHYDE_DEHYDR_CYS"/>
    <property type="match status" value="1"/>
</dbReference>
<gene>
    <name evidence="8" type="primary">UGA2</name>
    <name evidence="8" type="ORF">FIM1_1834</name>
</gene>
<dbReference type="PANTHER" id="PTHR43353">
    <property type="entry name" value="SUCCINATE-SEMIALDEHYDE DEHYDROGENASE, MITOCHONDRIAL"/>
    <property type="match status" value="1"/>
</dbReference>
<dbReference type="InterPro" id="IPR016163">
    <property type="entry name" value="Ald_DH_C"/>
</dbReference>
<dbReference type="PANTHER" id="PTHR43353:SF5">
    <property type="entry name" value="SUCCINATE-SEMIALDEHYDE DEHYDROGENASE, MITOCHONDRIAL"/>
    <property type="match status" value="1"/>
</dbReference>
<comment type="similarity">
    <text evidence="2 5">Belongs to the aldehyde dehydrogenase family.</text>
</comment>
<dbReference type="InterPro" id="IPR029510">
    <property type="entry name" value="Ald_DH_CS_GLU"/>
</dbReference>
<dbReference type="EC" id="1.2.1.16" evidence="6"/>
<evidence type="ECO:0000313" key="9">
    <source>
        <dbReference type="Proteomes" id="UP000422736"/>
    </source>
</evidence>
<dbReference type="PROSITE" id="PS00687">
    <property type="entry name" value="ALDEHYDE_DEHYDR_GLU"/>
    <property type="match status" value="1"/>
</dbReference>
<dbReference type="InterPro" id="IPR015590">
    <property type="entry name" value="Aldehyde_DH_dom"/>
</dbReference>
<comment type="pathway">
    <text evidence="1 6">Amino-acid degradation; 4-aminobutanoate degradation.</text>
</comment>
<sequence>MLRVSRISNNLKPLKLTRTMSHLIESDFLLQTKAFINGKWVDTGDSFDVSNPATGDVIQKVSNCGVGHYNEAVKGAHEAFAKFKQTNVRERAQILENIYDLMQEHKQDLAKIITIENGKPLKDALGEVEYSSMYFKWFAEEAPRVYGDVINSGVPGKQKIFTIRQPLGVVGILTPWNFPSAMIARKLAPAIATGNTSVIKPAHETPFSALALGALAERAGLPAGVCSVLPTNHTHEVGEYLCEHELVKKITFTGSTKVGQLLMGQSSKGKNIKKFSMELGGNAPFIVFEDADIDRALEGIIGCKFRQSGQTCICANRIFIHESVYDEFSKKLVERIESTFKLGDGLQDDVTHGPLIHQGSIDKVSALVQDAKTKGADVLTGGSRASTLGPLFYQPTVLGNVTESMNIFHEEIFGPVASLIKFKDIDEVISRANNTDVGLAGYFYSKDIATIFDVAEKLNVGMVGVNTGAISEPSLPFGGVKNSGLGKEGSKYGIEDYTELKAIVVAP</sequence>
<name>A0ABX6ETR5_KLUMA</name>
<evidence type="ECO:0000256" key="6">
    <source>
        <dbReference type="RuleBase" id="RU365091"/>
    </source>
</evidence>
<dbReference type="Gene3D" id="3.40.309.10">
    <property type="entry name" value="Aldehyde Dehydrogenase, Chain A, domain 2"/>
    <property type="match status" value="1"/>
</dbReference>
<evidence type="ECO:0000256" key="1">
    <source>
        <dbReference type="ARBA" id="ARBA00005176"/>
    </source>
</evidence>
<feature type="domain" description="Aldehyde dehydrogenase" evidence="7">
    <location>
        <begin position="40"/>
        <end position="503"/>
    </location>
</feature>
<accession>A0ABX6ETR5</accession>
<dbReference type="EMBL" id="CP015056">
    <property type="protein sequence ID" value="QGN15147.1"/>
    <property type="molecule type" value="Genomic_DNA"/>
</dbReference>
<proteinExistence type="inferred from homology"/>